<feature type="region of interest" description="Disordered" evidence="1">
    <location>
        <begin position="192"/>
        <end position="225"/>
    </location>
</feature>
<dbReference type="PANTHER" id="PTHR35311:SF9">
    <property type="entry name" value="KINETOCHORE-ASSOCIATED PROTEIN KNL-2 HOMOLOG"/>
    <property type="match status" value="1"/>
</dbReference>
<evidence type="ECO:0000313" key="4">
    <source>
        <dbReference type="Proteomes" id="UP001163823"/>
    </source>
</evidence>
<evidence type="ECO:0000256" key="1">
    <source>
        <dbReference type="SAM" id="MobiDB-lite"/>
    </source>
</evidence>
<feature type="region of interest" description="Disordered" evidence="1">
    <location>
        <begin position="441"/>
        <end position="460"/>
    </location>
</feature>
<dbReference type="InterPro" id="IPR015216">
    <property type="entry name" value="SANTA"/>
</dbReference>
<name>A0AAD7VED3_QUISA</name>
<sequence>MGSTGASNQSGKDHIDDSRNNYDDSLSCFQKTVVLYDWWLVKAEKDFEGKWLAVAGNTSRVQQALRVFTSASIVKRYDVFSLETADGIYVFVKGFINKLRTRENGFSSEIFDHFVFGFPPHWECCAVNCYDKEFGTGSVSRKNADSNGLAKDPGSIRKSSPRFMQSFLQSKTSGNPEKLFCKVGGDVSQEETGCTNVSHSSSGRRRSSRLRYVQVSQEKNPASGDTVEIGEKEQSTTSEACWNQNGQKLESVPSATIQPGLRNGPDSYGLAAEPGSVTKSSPRSIQSFLQSEKSCNPHKLFFEVGGDASEEETGCANVSYSSSGHRRSSRLRYVQASQEKNPASGDPVEIEKKDQNTTSDTCWNQNCQKMESGPSATTQPVSRKGIRKSSPQRETAGNPGKLFSEVGGNVSQEKNGCSNISCSSGHRRSSRLRYMQVNWEKNPASGDPVEIGKKEHSTTSEACWNQNGEKLDENIRHSVVKDKAITTEESSSVKTTKRRINFDTSESSSVKTTKRKINVDTRASSIKKEGKEKICTVSPESLSFRKSRSGRLLIPALEFWRNEMPVYDAEHKITGIQDGLHFVSPLRGSGGSQKKRRQ</sequence>
<dbReference type="InterPro" id="IPR053090">
    <property type="entry name" value="Centromere_KNL-2_homolog"/>
</dbReference>
<dbReference type="PANTHER" id="PTHR35311">
    <property type="entry name" value="KINETOCHORE-ASSOCIATED PROTEIN KNL-2 HOMOLOG"/>
    <property type="match status" value="1"/>
</dbReference>
<protein>
    <recommendedName>
        <fullName evidence="2">SANTA domain-containing protein</fullName>
    </recommendedName>
</protein>
<evidence type="ECO:0000313" key="3">
    <source>
        <dbReference type="EMBL" id="KAJ7972534.1"/>
    </source>
</evidence>
<proteinExistence type="predicted"/>
<feature type="region of interest" description="Disordered" evidence="1">
    <location>
        <begin position="318"/>
        <end position="404"/>
    </location>
</feature>
<dbReference type="AlphaFoldDB" id="A0AAD7VED3"/>
<dbReference type="Proteomes" id="UP001163823">
    <property type="component" value="Chromosome 4"/>
</dbReference>
<comment type="caution">
    <text evidence="3">The sequence shown here is derived from an EMBL/GenBank/DDBJ whole genome shotgun (WGS) entry which is preliminary data.</text>
</comment>
<dbReference type="Pfam" id="PF09133">
    <property type="entry name" value="SANTA"/>
    <property type="match status" value="1"/>
</dbReference>
<keyword evidence="4" id="KW-1185">Reference proteome</keyword>
<accession>A0AAD7VED3</accession>
<reference evidence="3" key="1">
    <citation type="journal article" date="2023" name="Science">
        <title>Elucidation of the pathway for biosynthesis of saponin adjuvants from the soapbark tree.</title>
        <authorList>
            <person name="Reed J."/>
            <person name="Orme A."/>
            <person name="El-Demerdash A."/>
            <person name="Owen C."/>
            <person name="Martin L.B.B."/>
            <person name="Misra R.C."/>
            <person name="Kikuchi S."/>
            <person name="Rejzek M."/>
            <person name="Martin A.C."/>
            <person name="Harkess A."/>
            <person name="Leebens-Mack J."/>
            <person name="Louveau T."/>
            <person name="Stephenson M.J."/>
            <person name="Osbourn A."/>
        </authorList>
    </citation>
    <scope>NUCLEOTIDE SEQUENCE</scope>
    <source>
        <strain evidence="3">S10</strain>
    </source>
</reference>
<organism evidence="3 4">
    <name type="scientific">Quillaja saponaria</name>
    <name type="common">Soap bark tree</name>
    <dbReference type="NCBI Taxonomy" id="32244"/>
    <lineage>
        <taxon>Eukaryota</taxon>
        <taxon>Viridiplantae</taxon>
        <taxon>Streptophyta</taxon>
        <taxon>Embryophyta</taxon>
        <taxon>Tracheophyta</taxon>
        <taxon>Spermatophyta</taxon>
        <taxon>Magnoliopsida</taxon>
        <taxon>eudicotyledons</taxon>
        <taxon>Gunneridae</taxon>
        <taxon>Pentapetalae</taxon>
        <taxon>rosids</taxon>
        <taxon>fabids</taxon>
        <taxon>Fabales</taxon>
        <taxon>Quillajaceae</taxon>
        <taxon>Quillaja</taxon>
    </lineage>
</organism>
<evidence type="ECO:0000259" key="2">
    <source>
        <dbReference type="Pfam" id="PF09133"/>
    </source>
</evidence>
<gene>
    <name evidence="3" type="ORF">O6P43_010407</name>
</gene>
<dbReference type="KEGG" id="qsa:O6P43_010407"/>
<dbReference type="EMBL" id="JARAOO010000004">
    <property type="protein sequence ID" value="KAJ7972534.1"/>
    <property type="molecule type" value="Genomic_DNA"/>
</dbReference>
<feature type="domain" description="SANTA" evidence="2">
    <location>
        <begin position="33"/>
        <end position="123"/>
    </location>
</feature>
<feature type="compositionally biased region" description="Polar residues" evidence="1">
    <location>
        <begin position="356"/>
        <end position="381"/>
    </location>
</feature>